<dbReference type="Proteomes" id="UP000268652">
    <property type="component" value="Unassembled WGS sequence"/>
</dbReference>
<keyword evidence="3" id="KW-1185">Reference proteome</keyword>
<dbReference type="EMBL" id="RBDX01000011">
    <property type="protein sequence ID" value="RKN08390.1"/>
    <property type="molecule type" value="Genomic_DNA"/>
</dbReference>
<dbReference type="Gene3D" id="1.10.10.1150">
    <property type="entry name" value="Coenzyme PQQ synthesis protein D (PqqD)"/>
    <property type="match status" value="1"/>
</dbReference>
<sequence>MSPRLRTDIATTSTEHGTVLLDERTGRYWQLNNTGSGILHALLAGQSQEQIVADLAERHDLEPKRARSDVTAIIDRLCAAKLLVTS</sequence>
<dbReference type="EMBL" id="RBDY01000011">
    <property type="protein sequence ID" value="RKN21576.1"/>
    <property type="molecule type" value="Genomic_DNA"/>
</dbReference>
<organism evidence="1 4">
    <name type="scientific">Streptomyces radicis</name>
    <dbReference type="NCBI Taxonomy" id="1750517"/>
    <lineage>
        <taxon>Bacteria</taxon>
        <taxon>Bacillati</taxon>
        <taxon>Actinomycetota</taxon>
        <taxon>Actinomycetes</taxon>
        <taxon>Kitasatosporales</taxon>
        <taxon>Streptomycetaceae</taxon>
        <taxon>Streptomyces</taxon>
    </lineage>
</organism>
<evidence type="ECO:0000313" key="3">
    <source>
        <dbReference type="Proteomes" id="UP000268652"/>
    </source>
</evidence>
<dbReference type="InterPro" id="IPR008792">
    <property type="entry name" value="PQQD"/>
</dbReference>
<evidence type="ECO:0000313" key="4">
    <source>
        <dbReference type="Proteomes" id="UP000275024"/>
    </source>
</evidence>
<proteinExistence type="predicted"/>
<comment type="caution">
    <text evidence="1">The sequence shown here is derived from an EMBL/GenBank/DDBJ whole genome shotgun (WGS) entry which is preliminary data.</text>
</comment>
<dbReference type="Pfam" id="PF05402">
    <property type="entry name" value="PqqD"/>
    <property type="match status" value="1"/>
</dbReference>
<dbReference type="OrthoDB" id="5195143at2"/>
<reference evidence="3 4" key="1">
    <citation type="submission" date="2018-09" db="EMBL/GenBank/DDBJ databases">
        <title>Streptomyces sp. nov. DS1-2, an endophytic actinomycete isolated from roots of Dendrobium scabrilingue.</title>
        <authorList>
            <person name="Kuncharoen N."/>
            <person name="Kudo T."/>
            <person name="Ohkuma M."/>
            <person name="Yuki M."/>
            <person name="Tanasupawat S."/>
        </authorList>
    </citation>
    <scope>NUCLEOTIDE SEQUENCE [LARGE SCALE GENOMIC DNA]</scope>
    <source>
        <strain evidence="1 4">AZ1-7</strain>
        <strain evidence="2 3">DS1-2</strain>
    </source>
</reference>
<gene>
    <name evidence="2" type="ORF">D7318_16595</name>
    <name evidence="1" type="ORF">D7319_15850</name>
</gene>
<dbReference type="AlphaFoldDB" id="A0A3A9W6A3"/>
<accession>A0A3A9W6A3</accession>
<dbReference type="InterPro" id="IPR041881">
    <property type="entry name" value="PqqD_sf"/>
</dbReference>
<dbReference type="RefSeq" id="WP_120697894.1">
    <property type="nucleotide sequence ID" value="NZ_RBDX01000011.1"/>
</dbReference>
<dbReference type="NCBIfam" id="NF033530">
    <property type="entry name" value="lasso_PqqD_Strm"/>
    <property type="match status" value="1"/>
</dbReference>
<protein>
    <submittedName>
        <fullName evidence="1">Lasso peptide biosynthesis PqqD family chaperone</fullName>
    </submittedName>
</protein>
<evidence type="ECO:0000313" key="1">
    <source>
        <dbReference type="EMBL" id="RKN08390.1"/>
    </source>
</evidence>
<dbReference type="Proteomes" id="UP000275024">
    <property type="component" value="Unassembled WGS sequence"/>
</dbReference>
<name>A0A3A9W6A3_9ACTN</name>
<evidence type="ECO:0000313" key="2">
    <source>
        <dbReference type="EMBL" id="RKN21576.1"/>
    </source>
</evidence>